<name>A0A7I4Z225_HAECO</name>
<accession>A0A7I4Z225</accession>
<organism evidence="1 2">
    <name type="scientific">Haemonchus contortus</name>
    <name type="common">Barber pole worm</name>
    <dbReference type="NCBI Taxonomy" id="6289"/>
    <lineage>
        <taxon>Eukaryota</taxon>
        <taxon>Metazoa</taxon>
        <taxon>Ecdysozoa</taxon>
        <taxon>Nematoda</taxon>
        <taxon>Chromadorea</taxon>
        <taxon>Rhabditida</taxon>
        <taxon>Rhabditina</taxon>
        <taxon>Rhabditomorpha</taxon>
        <taxon>Strongyloidea</taxon>
        <taxon>Trichostrongylidae</taxon>
        <taxon>Haemonchus</taxon>
    </lineage>
</organism>
<keyword evidence="1" id="KW-1185">Reference proteome</keyword>
<dbReference type="Proteomes" id="UP000025227">
    <property type="component" value="Unplaced"/>
</dbReference>
<dbReference type="AlphaFoldDB" id="A0A7I4Z225"/>
<protein>
    <submittedName>
        <fullName evidence="2">Uncharacterized protein</fullName>
    </submittedName>
</protein>
<reference evidence="2" key="1">
    <citation type="submission" date="2020-12" db="UniProtKB">
        <authorList>
            <consortium name="WormBaseParasite"/>
        </authorList>
    </citation>
    <scope>IDENTIFICATION</scope>
    <source>
        <strain evidence="2">MHco3</strain>
    </source>
</reference>
<proteinExistence type="predicted"/>
<dbReference type="WBParaSite" id="HCON_00162085-00001">
    <property type="protein sequence ID" value="HCON_00162085-00001"/>
    <property type="gene ID" value="HCON_00162085"/>
</dbReference>
<evidence type="ECO:0000313" key="2">
    <source>
        <dbReference type="WBParaSite" id="HCON_00162085-00001"/>
    </source>
</evidence>
<sequence>MRHLDNLEKTIVRGSYRKWRNGSIDGLIFTRNHSLISYIRISRLQTGVAQSNCGGLREESRRILQTPFYSAYLSLKLSFYSFGRWIGFTWK</sequence>
<evidence type="ECO:0000313" key="1">
    <source>
        <dbReference type="Proteomes" id="UP000025227"/>
    </source>
</evidence>